<dbReference type="Gene3D" id="3.80.10.10">
    <property type="entry name" value="Ribonuclease Inhibitor"/>
    <property type="match status" value="2"/>
</dbReference>
<accession>A0A9Q1HHI6</accession>
<dbReference type="SUPFAM" id="SSF54236">
    <property type="entry name" value="Ubiquitin-like"/>
    <property type="match status" value="1"/>
</dbReference>
<dbReference type="InterPro" id="IPR036859">
    <property type="entry name" value="CAP-Gly_dom_sf"/>
</dbReference>
<dbReference type="GO" id="GO:0007010">
    <property type="term" value="P:cytoskeleton organization"/>
    <property type="evidence" value="ECO:0007669"/>
    <property type="project" value="TreeGrafter"/>
</dbReference>
<dbReference type="Proteomes" id="UP001152320">
    <property type="component" value="Chromosome 3"/>
</dbReference>
<dbReference type="InterPro" id="IPR000626">
    <property type="entry name" value="Ubiquitin-like_dom"/>
</dbReference>
<dbReference type="SUPFAM" id="SSF52058">
    <property type="entry name" value="L domain-like"/>
    <property type="match status" value="1"/>
</dbReference>
<dbReference type="CDD" id="cd17044">
    <property type="entry name" value="Ubl_TBCE"/>
    <property type="match status" value="1"/>
</dbReference>
<dbReference type="Pfam" id="PF14560">
    <property type="entry name" value="Ubiquitin_2"/>
    <property type="match status" value="1"/>
</dbReference>
<evidence type="ECO:0000313" key="12">
    <source>
        <dbReference type="Proteomes" id="UP001152320"/>
    </source>
</evidence>
<feature type="domain" description="CAP-Gly" evidence="10">
    <location>
        <begin position="29"/>
        <end position="73"/>
    </location>
</feature>
<sequence length="526" mass="59605">MPAEIENVAEMTGRRIVSGDDFGTVMFVGEVPPASGVWLGIEWDDPQRGRHDGSRNGIQYFQCRHPTGGSFLRPNKADFGRDIVSAIREKYIPKDLETGDIDESVMSLGNKTVEMIGAKKVATKQSSFENLSEVTLRCERISVAGDTSLEASNIKELNISKNLLPSWKELSNITRQLKRLEVLDISENRLAIPSAPETLLPYFSSLQELLMNRVYISWSELLHCAAMWQSLRKLHVCFNDLTCIDRSPENIWQHLELMNLEGNGLQSWEDVLHLGKLPKLQTLILNSNELSQIYFNDVGPGQHTSFFPALKSISVNHNAISEWLSISELNKLQSLEEVFLKFNPITSEISPSDVRGKLIAKLRRLKKSNNSPVERGERRGAEIDYLKQHCNEWLESGGSRDLSKSNPSEEFLKLHPTYEKLLEIYGAPEEGETVVLAKDLKSTLIEVCIICPTDPSKKQLKKKLPGGMELQKLRSLIQKIYRIDVCSQQLYYTRKEGDGLKIKMDNDLRTLDFYGIESGDTIFVKY</sequence>
<gene>
    <name evidence="11" type="ORF">HOLleu_09171</name>
</gene>
<dbReference type="Pfam" id="PF01302">
    <property type="entry name" value="CAP_GLY"/>
    <property type="match status" value="1"/>
</dbReference>
<keyword evidence="7" id="KW-0143">Chaperone</keyword>
<evidence type="ECO:0000256" key="6">
    <source>
        <dbReference type="ARBA" id="ARBA00022737"/>
    </source>
</evidence>
<name>A0A9Q1HHI6_HOLLE</name>
<keyword evidence="4" id="KW-0963">Cytoplasm</keyword>
<dbReference type="InterPro" id="IPR044079">
    <property type="entry name" value="Ubl_TBCE"/>
</dbReference>
<evidence type="ECO:0000259" key="10">
    <source>
        <dbReference type="PROSITE" id="PS50245"/>
    </source>
</evidence>
<dbReference type="PROSITE" id="PS50245">
    <property type="entry name" value="CAP_GLY_2"/>
    <property type="match status" value="1"/>
</dbReference>
<evidence type="ECO:0000256" key="9">
    <source>
        <dbReference type="ARBA" id="ARBA00030180"/>
    </source>
</evidence>
<dbReference type="OrthoDB" id="5273213at2759"/>
<evidence type="ECO:0000313" key="11">
    <source>
        <dbReference type="EMBL" id="KAJ8046020.1"/>
    </source>
</evidence>
<dbReference type="AlphaFoldDB" id="A0A9Q1HHI6"/>
<evidence type="ECO:0000256" key="3">
    <source>
        <dbReference type="ARBA" id="ARBA00015004"/>
    </source>
</evidence>
<dbReference type="PANTHER" id="PTHR18849">
    <property type="entry name" value="LEUCINE RICH REPEAT PROTEIN"/>
    <property type="match status" value="1"/>
</dbReference>
<keyword evidence="6" id="KW-0677">Repeat</keyword>
<keyword evidence="12" id="KW-1185">Reference proteome</keyword>
<evidence type="ECO:0000256" key="7">
    <source>
        <dbReference type="ARBA" id="ARBA00023186"/>
    </source>
</evidence>
<evidence type="ECO:0000256" key="8">
    <source>
        <dbReference type="ARBA" id="ARBA00023212"/>
    </source>
</evidence>
<evidence type="ECO:0000256" key="2">
    <source>
        <dbReference type="ARBA" id="ARBA00006286"/>
    </source>
</evidence>
<dbReference type="PANTHER" id="PTHR18849:SF0">
    <property type="entry name" value="CILIA- AND FLAGELLA-ASSOCIATED PROTEIN 410-RELATED"/>
    <property type="match status" value="1"/>
</dbReference>
<dbReference type="Gene3D" id="3.10.20.90">
    <property type="entry name" value="Phosphatidylinositol 3-kinase Catalytic Subunit, Chain A, domain 1"/>
    <property type="match status" value="1"/>
</dbReference>
<dbReference type="FunFam" id="2.30.30.190:FF:000008">
    <property type="entry name" value="Tubulin-specific chaperone E"/>
    <property type="match status" value="1"/>
</dbReference>
<keyword evidence="8" id="KW-0206">Cytoskeleton</keyword>
<dbReference type="InterPro" id="IPR032675">
    <property type="entry name" value="LRR_dom_sf"/>
</dbReference>
<comment type="caution">
    <text evidence="11">The sequence shown here is derived from an EMBL/GenBank/DDBJ whole genome shotgun (WGS) entry which is preliminary data.</text>
</comment>
<dbReference type="InterPro" id="IPR000938">
    <property type="entry name" value="CAP-Gly_domain"/>
</dbReference>
<dbReference type="GO" id="GO:0005856">
    <property type="term" value="C:cytoskeleton"/>
    <property type="evidence" value="ECO:0007669"/>
    <property type="project" value="UniProtKB-SubCell"/>
</dbReference>
<dbReference type="SUPFAM" id="SSF74924">
    <property type="entry name" value="Cap-Gly domain"/>
    <property type="match status" value="1"/>
</dbReference>
<protein>
    <recommendedName>
        <fullName evidence="3">Tubulin-specific chaperone E</fullName>
    </recommendedName>
    <alternativeName>
        <fullName evidence="9">Tubulin-folding cofactor E</fullName>
    </alternativeName>
</protein>
<dbReference type="InterPro" id="IPR029071">
    <property type="entry name" value="Ubiquitin-like_domsf"/>
</dbReference>
<evidence type="ECO:0000256" key="4">
    <source>
        <dbReference type="ARBA" id="ARBA00022490"/>
    </source>
</evidence>
<proteinExistence type="inferred from homology"/>
<organism evidence="11 12">
    <name type="scientific">Holothuria leucospilota</name>
    <name type="common">Black long sea cucumber</name>
    <name type="synonym">Mertensiothuria leucospilota</name>
    <dbReference type="NCBI Taxonomy" id="206669"/>
    <lineage>
        <taxon>Eukaryota</taxon>
        <taxon>Metazoa</taxon>
        <taxon>Echinodermata</taxon>
        <taxon>Eleutherozoa</taxon>
        <taxon>Echinozoa</taxon>
        <taxon>Holothuroidea</taxon>
        <taxon>Aspidochirotacea</taxon>
        <taxon>Aspidochirotida</taxon>
        <taxon>Holothuriidae</taxon>
        <taxon>Holothuria</taxon>
    </lineage>
</organism>
<reference evidence="11" key="1">
    <citation type="submission" date="2021-10" db="EMBL/GenBank/DDBJ databases">
        <title>Tropical sea cucumber genome reveals ecological adaptation and Cuvierian tubules defense mechanism.</title>
        <authorList>
            <person name="Chen T."/>
        </authorList>
    </citation>
    <scope>NUCLEOTIDE SEQUENCE</scope>
    <source>
        <strain evidence="11">Nanhai2018</strain>
        <tissue evidence="11">Muscle</tissue>
    </source>
</reference>
<dbReference type="EMBL" id="JAIZAY010000003">
    <property type="protein sequence ID" value="KAJ8046020.1"/>
    <property type="molecule type" value="Genomic_DNA"/>
</dbReference>
<dbReference type="Gene3D" id="2.30.30.190">
    <property type="entry name" value="CAP Gly-rich-like domain"/>
    <property type="match status" value="1"/>
</dbReference>
<comment type="similarity">
    <text evidence="2">Belongs to the TBCE family.</text>
</comment>
<dbReference type="SMART" id="SM01052">
    <property type="entry name" value="CAP_GLY"/>
    <property type="match status" value="1"/>
</dbReference>
<comment type="subcellular location">
    <subcellularLocation>
        <location evidence="1">Cytoplasm</location>
        <location evidence="1">Cytoskeleton</location>
    </subcellularLocation>
</comment>
<evidence type="ECO:0000256" key="5">
    <source>
        <dbReference type="ARBA" id="ARBA00022614"/>
    </source>
</evidence>
<evidence type="ECO:0000256" key="1">
    <source>
        <dbReference type="ARBA" id="ARBA00004245"/>
    </source>
</evidence>
<keyword evidence="5" id="KW-0433">Leucine-rich repeat</keyword>